<proteinExistence type="predicted"/>
<dbReference type="OrthoDB" id="10045809at2759"/>
<evidence type="ECO:0000313" key="2">
    <source>
        <dbReference type="EMBL" id="RNA29426.1"/>
    </source>
</evidence>
<comment type="caution">
    <text evidence="2">The sequence shown here is derived from an EMBL/GenBank/DDBJ whole genome shotgun (WGS) entry which is preliminary data.</text>
</comment>
<feature type="region of interest" description="Disordered" evidence="1">
    <location>
        <begin position="92"/>
        <end position="111"/>
    </location>
</feature>
<sequence>MLINEEHQINYTKEINLNNLNDFQFDFTFLFSFFSFKPVPVESLITGLITVSNITIESLVKELSIKGNVMQFWDEFSTFISTFGLYKSSSDFDKSIKSHDNAFSPRVMNGR</sequence>
<name>A0A3M7S0V8_BRAPC</name>
<organism evidence="2 3">
    <name type="scientific">Brachionus plicatilis</name>
    <name type="common">Marine rotifer</name>
    <name type="synonym">Brachionus muelleri</name>
    <dbReference type="NCBI Taxonomy" id="10195"/>
    <lineage>
        <taxon>Eukaryota</taxon>
        <taxon>Metazoa</taxon>
        <taxon>Spiralia</taxon>
        <taxon>Gnathifera</taxon>
        <taxon>Rotifera</taxon>
        <taxon>Eurotatoria</taxon>
        <taxon>Monogononta</taxon>
        <taxon>Pseudotrocha</taxon>
        <taxon>Ploima</taxon>
        <taxon>Brachionidae</taxon>
        <taxon>Brachionus</taxon>
    </lineage>
</organism>
<evidence type="ECO:0000313" key="3">
    <source>
        <dbReference type="Proteomes" id="UP000276133"/>
    </source>
</evidence>
<dbReference type="Proteomes" id="UP000276133">
    <property type="component" value="Unassembled WGS sequence"/>
</dbReference>
<keyword evidence="3" id="KW-1185">Reference proteome</keyword>
<gene>
    <name evidence="2" type="ORF">BpHYR1_032331</name>
</gene>
<dbReference type="EMBL" id="REGN01002227">
    <property type="protein sequence ID" value="RNA29426.1"/>
    <property type="molecule type" value="Genomic_DNA"/>
</dbReference>
<protein>
    <submittedName>
        <fullName evidence="2">Uncharacterized protein</fullName>
    </submittedName>
</protein>
<dbReference type="AlphaFoldDB" id="A0A3M7S0V8"/>
<evidence type="ECO:0000256" key="1">
    <source>
        <dbReference type="SAM" id="MobiDB-lite"/>
    </source>
</evidence>
<accession>A0A3M7S0V8</accession>
<reference evidence="2 3" key="1">
    <citation type="journal article" date="2018" name="Sci. Rep.">
        <title>Genomic signatures of local adaptation to the degree of environmental predictability in rotifers.</title>
        <authorList>
            <person name="Franch-Gras L."/>
            <person name="Hahn C."/>
            <person name="Garcia-Roger E.M."/>
            <person name="Carmona M.J."/>
            <person name="Serra M."/>
            <person name="Gomez A."/>
        </authorList>
    </citation>
    <scope>NUCLEOTIDE SEQUENCE [LARGE SCALE GENOMIC DNA]</scope>
    <source>
        <strain evidence="2">HYR1</strain>
    </source>
</reference>